<dbReference type="Proteomes" id="UP000620550">
    <property type="component" value="Unassembled WGS sequence"/>
</dbReference>
<evidence type="ECO:0000313" key="3">
    <source>
        <dbReference type="Proteomes" id="UP000620550"/>
    </source>
</evidence>
<evidence type="ECO:0000259" key="1">
    <source>
        <dbReference type="PROSITE" id="PS51723"/>
    </source>
</evidence>
<dbReference type="EMBL" id="BNAF01000003">
    <property type="protein sequence ID" value="GHE28577.1"/>
    <property type="molecule type" value="Genomic_DNA"/>
</dbReference>
<dbReference type="PANTHER" id="PTHR15730:SF5">
    <property type="entry name" value="SI:CH211-210B2.2-RELATED"/>
    <property type="match status" value="1"/>
</dbReference>
<comment type="caution">
    <text evidence="2">The sequence shown here is derived from an EMBL/GenBank/DDBJ whole genome shotgun (WGS) entry which is preliminary data.</text>
</comment>
<sequence length="458" mass="50952">MMKTKHLNKLKNRELGTILLTSLFILVTLASCERDFANMGTDDANRLSTLEVQDAISLQNDNSLWHFTEKPLATTEQGRLKTSLRAADFDPVGLRATANSAITVVVTHHSISSTIPQLIVGSYDRETVSVHNLVSGVNVITPTHSGDLYVRYASSNPGSGRISVSFSAGVHQIPMYILGKTTHQAWLDMLATDTTSPNVILVGNRYFSTVSKSKAIEFKDEDQDAVISTIDTTLWSMSNFSGLDGSSTQHADRKLKIMVTERPSGYMDATEFRVRIVSTQINRVLQLSSVQTNGWGLYHEFGHHHQMHQWTWNSVVGEVVVNNYTLAARRLVQPNAPGLSAAQWNAVTNYLARPDNTRIYESSAASLITRLAAFYQLYLAFGDDFYQRFHQLYRTSSFSTPNDQAEKELFMINASKVSGYDLSVFFKKWGFTAPQSVYDDMAALGLPAPATDLTLLRD</sequence>
<dbReference type="PROSITE" id="PS51723">
    <property type="entry name" value="PEPTIDASE_M60"/>
    <property type="match status" value="1"/>
</dbReference>
<proteinExistence type="predicted"/>
<dbReference type="Gene3D" id="3.40.390.80">
    <property type="entry name" value="Peptidase M60, enhancin-like domain 2"/>
    <property type="match status" value="1"/>
</dbReference>
<dbReference type="Gene3D" id="2.60.120.1250">
    <property type="entry name" value="Peptidase M60, enhancin-like domain 1"/>
    <property type="match status" value="1"/>
</dbReference>
<protein>
    <recommendedName>
        <fullName evidence="1">Peptidase M60 domain-containing protein</fullName>
    </recommendedName>
</protein>
<dbReference type="PANTHER" id="PTHR15730">
    <property type="entry name" value="EXPERIMENTAL AUTOIMMUNE PROSTATITIS ANTIGEN 2-RELATED"/>
    <property type="match status" value="1"/>
</dbReference>
<organism evidence="2 3">
    <name type="scientific">Sphingobacterium griseoflavum</name>
    <dbReference type="NCBI Taxonomy" id="1474952"/>
    <lineage>
        <taxon>Bacteria</taxon>
        <taxon>Pseudomonadati</taxon>
        <taxon>Bacteroidota</taxon>
        <taxon>Sphingobacteriia</taxon>
        <taxon>Sphingobacteriales</taxon>
        <taxon>Sphingobacteriaceae</taxon>
        <taxon>Sphingobacterium</taxon>
    </lineage>
</organism>
<dbReference type="InterPro" id="IPR031161">
    <property type="entry name" value="Peptidase_M60_dom"/>
</dbReference>
<dbReference type="InterPro" id="IPR051244">
    <property type="entry name" value="TCAF"/>
</dbReference>
<dbReference type="RefSeq" id="WP_189625415.1">
    <property type="nucleotide sequence ID" value="NZ_BNAF01000003.1"/>
</dbReference>
<keyword evidence="3" id="KW-1185">Reference proteome</keyword>
<name>A0ABQ3HSU0_9SPHI</name>
<gene>
    <name evidence="2" type="ORF">GCM10017764_08820</name>
</gene>
<evidence type="ECO:0000313" key="2">
    <source>
        <dbReference type="EMBL" id="GHE28577.1"/>
    </source>
</evidence>
<accession>A0ABQ3HSU0</accession>
<feature type="domain" description="Peptidase M60" evidence="1">
    <location>
        <begin position="87"/>
        <end position="382"/>
    </location>
</feature>
<dbReference type="InterPro" id="IPR042279">
    <property type="entry name" value="Pep_M60_3"/>
</dbReference>
<dbReference type="PROSITE" id="PS51257">
    <property type="entry name" value="PROKAR_LIPOPROTEIN"/>
    <property type="match status" value="1"/>
</dbReference>
<dbReference type="SMART" id="SM01276">
    <property type="entry name" value="M60-like"/>
    <property type="match status" value="1"/>
</dbReference>
<reference evidence="3" key="1">
    <citation type="journal article" date="2019" name="Int. J. Syst. Evol. Microbiol.">
        <title>The Global Catalogue of Microorganisms (GCM) 10K type strain sequencing project: providing services to taxonomists for standard genome sequencing and annotation.</title>
        <authorList>
            <consortium name="The Broad Institute Genomics Platform"/>
            <consortium name="The Broad Institute Genome Sequencing Center for Infectious Disease"/>
            <person name="Wu L."/>
            <person name="Ma J."/>
        </authorList>
    </citation>
    <scope>NUCLEOTIDE SEQUENCE [LARGE SCALE GENOMIC DNA]</scope>
    <source>
        <strain evidence="3">CGMCC 1.12966</strain>
    </source>
</reference>
<dbReference type="Gene3D" id="1.10.390.30">
    <property type="entry name" value="Peptidase M60, enhancin-like domain 3"/>
    <property type="match status" value="1"/>
</dbReference>
<dbReference type="Pfam" id="PF13402">
    <property type="entry name" value="Peptidase_M60"/>
    <property type="match status" value="1"/>
</dbReference>